<dbReference type="Gene3D" id="3.40.50.300">
    <property type="entry name" value="P-loop containing nucleotide triphosphate hydrolases"/>
    <property type="match status" value="1"/>
</dbReference>
<dbReference type="GO" id="GO:0005886">
    <property type="term" value="C:plasma membrane"/>
    <property type="evidence" value="ECO:0007669"/>
    <property type="project" value="TreeGrafter"/>
</dbReference>
<accession>A0AAW9SNH3</accession>
<dbReference type="PANTHER" id="PTHR30050">
    <property type="entry name" value="CHROMOSOMAL REPLICATION INITIATOR PROTEIN DNAA"/>
    <property type="match status" value="1"/>
</dbReference>
<dbReference type="InterPro" id="IPR027417">
    <property type="entry name" value="P-loop_NTPase"/>
</dbReference>
<keyword evidence="3" id="KW-1185">Reference proteome</keyword>
<dbReference type="RefSeq" id="WP_347167589.1">
    <property type="nucleotide sequence ID" value="NZ_JBDNCH010000002.1"/>
</dbReference>
<gene>
    <name evidence="2" type="ORF">ABFB10_18320</name>
</gene>
<evidence type="ECO:0000313" key="3">
    <source>
        <dbReference type="Proteomes" id="UP001428774"/>
    </source>
</evidence>
<organism evidence="2 3">
    <name type="scientific">Ponticoccus litoralis</name>
    <dbReference type="NCBI Taxonomy" id="422297"/>
    <lineage>
        <taxon>Bacteria</taxon>
        <taxon>Pseudomonadati</taxon>
        <taxon>Pseudomonadota</taxon>
        <taxon>Alphaproteobacteria</taxon>
        <taxon>Rhodobacterales</taxon>
        <taxon>Roseobacteraceae</taxon>
        <taxon>Ponticoccus</taxon>
    </lineage>
</organism>
<proteinExistence type="predicted"/>
<name>A0AAW9SNH3_9RHOB</name>
<dbReference type="PANTHER" id="PTHR30050:SF5">
    <property type="entry name" value="DNAA REGULATORY INACTIVATOR HDA"/>
    <property type="match status" value="1"/>
</dbReference>
<dbReference type="Gene3D" id="1.10.8.60">
    <property type="match status" value="1"/>
</dbReference>
<feature type="region of interest" description="Disordered" evidence="1">
    <location>
        <begin position="208"/>
        <end position="232"/>
    </location>
</feature>
<dbReference type="AlphaFoldDB" id="A0AAW9SNH3"/>
<comment type="caution">
    <text evidence="2">The sequence shown here is derived from an EMBL/GenBank/DDBJ whole genome shotgun (WGS) entry which is preliminary data.</text>
</comment>
<dbReference type="EMBL" id="JBDNCH010000002">
    <property type="protein sequence ID" value="MEN9062644.1"/>
    <property type="molecule type" value="Genomic_DNA"/>
</dbReference>
<dbReference type="GO" id="GO:0003688">
    <property type="term" value="F:DNA replication origin binding"/>
    <property type="evidence" value="ECO:0007669"/>
    <property type="project" value="TreeGrafter"/>
</dbReference>
<evidence type="ECO:0000313" key="2">
    <source>
        <dbReference type="EMBL" id="MEN9062644.1"/>
    </source>
</evidence>
<evidence type="ECO:0000256" key="1">
    <source>
        <dbReference type="SAM" id="MobiDB-lite"/>
    </source>
</evidence>
<reference evidence="2 3" key="1">
    <citation type="submission" date="2024-05" db="EMBL/GenBank/DDBJ databases">
        <title>Genome sequence of Ponticoccus litoralis KCCM 90028.</title>
        <authorList>
            <person name="Kim J.M."/>
            <person name="Lee J.K."/>
            <person name="Choi B.J."/>
            <person name="Bayburt H."/>
            <person name="Baek J.H."/>
            <person name="Jeon C.O."/>
        </authorList>
    </citation>
    <scope>NUCLEOTIDE SEQUENCE [LARGE SCALE GENOMIC DNA]</scope>
    <source>
        <strain evidence="2 3">KCCM 90028</strain>
    </source>
</reference>
<dbReference type="SUPFAM" id="SSF52540">
    <property type="entry name" value="P-loop containing nucleoside triphosphate hydrolases"/>
    <property type="match status" value="1"/>
</dbReference>
<dbReference type="Proteomes" id="UP001428774">
    <property type="component" value="Unassembled WGS sequence"/>
</dbReference>
<protein>
    <submittedName>
        <fullName evidence="2">DnaA/Hda family protein</fullName>
    </submittedName>
</protein>
<sequence>MSGPEQLPLPLPALEALGREDFFVSPANALAVAQVEAWRDWPSRKMVVYGPEGSGKTHLAHVWASLSGARIVEAVALSEDSVPGLAEAPACVENVEAIAGNAACERALFHLHNLCLAQGHALLMTAAREPARWRLGLPDLQSRVQGAQAARLSEPDDLLLTMLLAKLLSDHQTQVRPDVIPYLVSHMPRSYRAARALAEALSADLAGGEESGVPAHGRRGPGAAGPRALIAA</sequence>
<dbReference type="GO" id="GO:0006270">
    <property type="term" value="P:DNA replication initiation"/>
    <property type="evidence" value="ECO:0007669"/>
    <property type="project" value="TreeGrafter"/>
</dbReference>